<dbReference type="EMBL" id="UOFS01000037">
    <property type="protein sequence ID" value="VAW98350.1"/>
    <property type="molecule type" value="Genomic_DNA"/>
</dbReference>
<evidence type="ECO:0000313" key="1">
    <source>
        <dbReference type="EMBL" id="VAW98350.1"/>
    </source>
</evidence>
<proteinExistence type="predicted"/>
<accession>A0A3B1A9T4</accession>
<dbReference type="AlphaFoldDB" id="A0A3B1A9T4"/>
<gene>
    <name evidence="1" type="ORF">MNBD_GAMMA22-2464</name>
</gene>
<name>A0A3B1A9T4_9ZZZZ</name>
<reference evidence="1" key="1">
    <citation type="submission" date="2018-06" db="EMBL/GenBank/DDBJ databases">
        <authorList>
            <person name="Zhirakovskaya E."/>
        </authorList>
    </citation>
    <scope>NUCLEOTIDE SEQUENCE</scope>
</reference>
<protein>
    <submittedName>
        <fullName evidence="1">Uncharacterized protein</fullName>
    </submittedName>
</protein>
<organism evidence="1">
    <name type="scientific">hydrothermal vent metagenome</name>
    <dbReference type="NCBI Taxonomy" id="652676"/>
    <lineage>
        <taxon>unclassified sequences</taxon>
        <taxon>metagenomes</taxon>
        <taxon>ecological metagenomes</taxon>
    </lineage>
</organism>
<sequence length="222" mass="23524">MKNIFKTLVLASTLLTSVTLHAANSRLINPNSPNLTIENTISEVDGQIGGFLDSNGNVNSDPNNPDNVSILYPIAGTVYATVTDGNTGETLGTFNTIGSVTATALFDVSFFGLTGDWSLLPETMPWTMMDDFRMQVNGSTFRFEEKLTGRAFPRLGPVEDPAVTGTLALRMAGCAGVREISGAGAYANKVGTLCLNGTFTFDADFNGKGVSNCTIALHDPIQ</sequence>